<keyword evidence="1" id="KW-0472">Membrane</keyword>
<organism evidence="2 3">
    <name type="scientific">Triparma laevis f. longispina</name>
    <dbReference type="NCBI Taxonomy" id="1714387"/>
    <lineage>
        <taxon>Eukaryota</taxon>
        <taxon>Sar</taxon>
        <taxon>Stramenopiles</taxon>
        <taxon>Ochrophyta</taxon>
        <taxon>Bolidophyceae</taxon>
        <taxon>Parmales</taxon>
        <taxon>Triparmaceae</taxon>
        <taxon>Triparma</taxon>
    </lineage>
</organism>
<evidence type="ECO:0000313" key="3">
    <source>
        <dbReference type="Proteomes" id="UP001165122"/>
    </source>
</evidence>
<proteinExistence type="predicted"/>
<keyword evidence="3" id="KW-1185">Reference proteome</keyword>
<reference evidence="3" key="1">
    <citation type="journal article" date="2023" name="Commun. Biol.">
        <title>Genome analysis of Parmales, the sister group of diatoms, reveals the evolutionary specialization of diatoms from phago-mixotrophs to photoautotrophs.</title>
        <authorList>
            <person name="Ban H."/>
            <person name="Sato S."/>
            <person name="Yoshikawa S."/>
            <person name="Yamada K."/>
            <person name="Nakamura Y."/>
            <person name="Ichinomiya M."/>
            <person name="Sato N."/>
            <person name="Blanc-Mathieu R."/>
            <person name="Endo H."/>
            <person name="Kuwata A."/>
            <person name="Ogata H."/>
        </authorList>
    </citation>
    <scope>NUCLEOTIDE SEQUENCE [LARGE SCALE GENOMIC DNA]</scope>
    <source>
        <strain evidence="3">NIES 3700</strain>
    </source>
</reference>
<keyword evidence="1" id="KW-0812">Transmembrane</keyword>
<protein>
    <submittedName>
        <fullName evidence="2">Uncharacterized protein</fullName>
    </submittedName>
</protein>
<sequence length="102" mass="10929">MDMKKHCKYSDEPLFQWDQILGGSGSCSNCRASDSSCEAYGGASKYGTDIESIAIVSGSGAVGAAAVLGLAYFGLQRRKLKKMESEAQGRRKKMEIEVQGVV</sequence>
<accession>A0A9W7CHG3</accession>
<name>A0A9W7CHG3_9STRA</name>
<evidence type="ECO:0000256" key="1">
    <source>
        <dbReference type="SAM" id="Phobius"/>
    </source>
</evidence>
<gene>
    <name evidence="2" type="ORF">TrLO_g344</name>
</gene>
<evidence type="ECO:0000313" key="2">
    <source>
        <dbReference type="EMBL" id="GMI05790.1"/>
    </source>
</evidence>
<dbReference type="Proteomes" id="UP001165122">
    <property type="component" value="Unassembled WGS sequence"/>
</dbReference>
<keyword evidence="1" id="KW-1133">Transmembrane helix</keyword>
<dbReference type="AlphaFoldDB" id="A0A9W7CHG3"/>
<dbReference type="EMBL" id="BRXW01000091">
    <property type="protein sequence ID" value="GMI05790.1"/>
    <property type="molecule type" value="Genomic_DNA"/>
</dbReference>
<feature type="transmembrane region" description="Helical" evidence="1">
    <location>
        <begin position="53"/>
        <end position="75"/>
    </location>
</feature>
<comment type="caution">
    <text evidence="2">The sequence shown here is derived from an EMBL/GenBank/DDBJ whole genome shotgun (WGS) entry which is preliminary data.</text>
</comment>